<sequence>MHQIRTQAVIEATPQAVWAVLADFASYPAWNPLNLEAHGQAVLGAKIPMVFRNLASAKPGATISQTVTLVACEPGKALAWAGHVPLLFRGRHHFTLEAAPGGTRVLHGEDLAGLIPLTFSRAQIARDFVPAYEAVNVALAARVAALG</sequence>
<dbReference type="PANTHER" id="PTHR36166:SF1">
    <property type="entry name" value="SRPBCC DOMAIN-CONTAINING PROTEIN"/>
    <property type="match status" value="1"/>
</dbReference>
<reference evidence="1 2" key="1">
    <citation type="submission" date="2022-09" db="EMBL/GenBank/DDBJ databases">
        <title>New species of Phenylobacterium.</title>
        <authorList>
            <person name="Mieszkin S."/>
        </authorList>
    </citation>
    <scope>NUCLEOTIDE SEQUENCE [LARGE SCALE GENOMIC DNA]</scope>
    <source>
        <strain evidence="1 2">HK31-G</strain>
    </source>
</reference>
<gene>
    <name evidence="1" type="ORF">OCL97_21725</name>
</gene>
<dbReference type="Pfam" id="PF10604">
    <property type="entry name" value="Polyketide_cyc2"/>
    <property type="match status" value="1"/>
</dbReference>
<name>A0ABW6CU14_9CAUL</name>
<dbReference type="RefSeq" id="WP_377371805.1">
    <property type="nucleotide sequence ID" value="NZ_JAOTJD010000067.1"/>
</dbReference>
<proteinExistence type="predicted"/>
<dbReference type="SUPFAM" id="SSF55961">
    <property type="entry name" value="Bet v1-like"/>
    <property type="match status" value="1"/>
</dbReference>
<evidence type="ECO:0000313" key="2">
    <source>
        <dbReference type="Proteomes" id="UP001598130"/>
    </source>
</evidence>
<evidence type="ECO:0000313" key="1">
    <source>
        <dbReference type="EMBL" id="MFD3266567.1"/>
    </source>
</evidence>
<dbReference type="EMBL" id="JAOTJD010000067">
    <property type="protein sequence ID" value="MFD3266567.1"/>
    <property type="molecule type" value="Genomic_DNA"/>
</dbReference>
<accession>A0ABW6CU14</accession>
<dbReference type="CDD" id="cd07822">
    <property type="entry name" value="SRPBCC_4"/>
    <property type="match status" value="1"/>
</dbReference>
<keyword evidence="2" id="KW-1185">Reference proteome</keyword>
<protein>
    <submittedName>
        <fullName evidence="1">SRPBCC domain-containing protein</fullName>
    </submittedName>
</protein>
<dbReference type="InterPro" id="IPR023393">
    <property type="entry name" value="START-like_dom_sf"/>
</dbReference>
<dbReference type="PANTHER" id="PTHR36166">
    <property type="entry name" value="CHROMOSOME 9, WHOLE GENOME SHOTGUN SEQUENCE"/>
    <property type="match status" value="1"/>
</dbReference>
<organism evidence="1 2">
    <name type="scientific">Phenylobacterium ferrooxidans</name>
    <dbReference type="NCBI Taxonomy" id="2982689"/>
    <lineage>
        <taxon>Bacteria</taxon>
        <taxon>Pseudomonadati</taxon>
        <taxon>Pseudomonadota</taxon>
        <taxon>Alphaproteobacteria</taxon>
        <taxon>Caulobacterales</taxon>
        <taxon>Caulobacteraceae</taxon>
        <taxon>Phenylobacterium</taxon>
    </lineage>
</organism>
<comment type="caution">
    <text evidence="1">The sequence shown here is derived from an EMBL/GenBank/DDBJ whole genome shotgun (WGS) entry which is preliminary data.</text>
</comment>
<dbReference type="Gene3D" id="3.30.530.20">
    <property type="match status" value="1"/>
</dbReference>
<dbReference type="Proteomes" id="UP001598130">
    <property type="component" value="Unassembled WGS sequence"/>
</dbReference>
<dbReference type="InterPro" id="IPR019587">
    <property type="entry name" value="Polyketide_cyclase/dehydratase"/>
</dbReference>